<evidence type="ECO:0000256" key="2">
    <source>
        <dbReference type="ARBA" id="ARBA00023043"/>
    </source>
</evidence>
<dbReference type="Proteomes" id="UP000504638">
    <property type="component" value="Unplaced"/>
</dbReference>
<name>A0A6G1FY84_9PEZI</name>
<protein>
    <submittedName>
        <fullName evidence="5 7">Ankyrin</fullName>
    </submittedName>
</protein>
<reference evidence="7" key="3">
    <citation type="submission" date="2025-04" db="UniProtKB">
        <authorList>
            <consortium name="RefSeq"/>
        </authorList>
    </citation>
    <scope>IDENTIFICATION</scope>
    <source>
        <strain evidence="7">CBS 781.70</strain>
    </source>
</reference>
<dbReference type="PANTHER" id="PTHR24188">
    <property type="entry name" value="ANKYRIN REPEAT PROTEIN"/>
    <property type="match status" value="1"/>
</dbReference>
<keyword evidence="1" id="KW-0677">Repeat</keyword>
<dbReference type="EMBL" id="ML975164">
    <property type="protein sequence ID" value="KAF1810734.1"/>
    <property type="molecule type" value="Genomic_DNA"/>
</dbReference>
<evidence type="ECO:0000313" key="6">
    <source>
        <dbReference type="Proteomes" id="UP000504638"/>
    </source>
</evidence>
<feature type="repeat" description="ANK" evidence="3">
    <location>
        <begin position="74"/>
        <end position="96"/>
    </location>
</feature>
<dbReference type="PROSITE" id="PS50088">
    <property type="entry name" value="ANK_REPEAT"/>
    <property type="match status" value="3"/>
</dbReference>
<dbReference type="Gene3D" id="1.25.40.20">
    <property type="entry name" value="Ankyrin repeat-containing domain"/>
    <property type="match status" value="1"/>
</dbReference>
<dbReference type="SMART" id="SM00248">
    <property type="entry name" value="ANK"/>
    <property type="match status" value="5"/>
</dbReference>
<dbReference type="GeneID" id="54418755"/>
<dbReference type="OrthoDB" id="823504at2759"/>
<keyword evidence="2 3" id="KW-0040">ANK repeat</keyword>
<accession>A0A6G1FY84</accession>
<dbReference type="AlphaFoldDB" id="A0A6G1FY84"/>
<evidence type="ECO:0000313" key="7">
    <source>
        <dbReference type="RefSeq" id="XP_033532365.1"/>
    </source>
</evidence>
<reference evidence="5 7" key="1">
    <citation type="submission" date="2020-01" db="EMBL/GenBank/DDBJ databases">
        <authorList>
            <consortium name="DOE Joint Genome Institute"/>
            <person name="Haridas S."/>
            <person name="Albert R."/>
            <person name="Binder M."/>
            <person name="Bloem J."/>
            <person name="Labutti K."/>
            <person name="Salamov A."/>
            <person name="Andreopoulos B."/>
            <person name="Baker S.E."/>
            <person name="Barry K."/>
            <person name="Bills G."/>
            <person name="Bluhm B.H."/>
            <person name="Cannon C."/>
            <person name="Castanera R."/>
            <person name="Culley D.E."/>
            <person name="Daum C."/>
            <person name="Ezra D."/>
            <person name="Gonzalez J.B."/>
            <person name="Henrissat B."/>
            <person name="Kuo A."/>
            <person name="Liang C."/>
            <person name="Lipzen A."/>
            <person name="Lutzoni F."/>
            <person name="Magnuson J."/>
            <person name="Mondo S."/>
            <person name="Nolan M."/>
            <person name="Ohm R."/>
            <person name="Pangilinan J."/>
            <person name="Park H.-J."/>
            <person name="Ramirez L."/>
            <person name="Alfaro M."/>
            <person name="Sun H."/>
            <person name="Tritt A."/>
            <person name="Yoshinaga Y."/>
            <person name="Zwiers L.-H."/>
            <person name="Turgeon B.G."/>
            <person name="Goodwin S.B."/>
            <person name="Spatafora J.W."/>
            <person name="Crous P.W."/>
            <person name="Grigoriev I.V."/>
        </authorList>
    </citation>
    <scope>NUCLEOTIDE SEQUENCE</scope>
    <source>
        <strain evidence="5 7">CBS 781.70</strain>
    </source>
</reference>
<keyword evidence="6" id="KW-1185">Reference proteome</keyword>
<gene>
    <name evidence="5 7" type="ORF">P152DRAFT_450731</name>
</gene>
<dbReference type="PROSITE" id="PS50297">
    <property type="entry name" value="ANK_REP_REGION"/>
    <property type="match status" value="3"/>
</dbReference>
<dbReference type="SUPFAM" id="SSF48403">
    <property type="entry name" value="Ankyrin repeat"/>
    <property type="match status" value="1"/>
</dbReference>
<evidence type="ECO:0000256" key="3">
    <source>
        <dbReference type="PROSITE-ProRule" id="PRU00023"/>
    </source>
</evidence>
<organism evidence="5">
    <name type="scientific">Eremomyces bilateralis CBS 781.70</name>
    <dbReference type="NCBI Taxonomy" id="1392243"/>
    <lineage>
        <taxon>Eukaryota</taxon>
        <taxon>Fungi</taxon>
        <taxon>Dikarya</taxon>
        <taxon>Ascomycota</taxon>
        <taxon>Pezizomycotina</taxon>
        <taxon>Dothideomycetes</taxon>
        <taxon>Dothideomycetes incertae sedis</taxon>
        <taxon>Eremomycetales</taxon>
        <taxon>Eremomycetaceae</taxon>
        <taxon>Eremomyces</taxon>
    </lineage>
</organism>
<evidence type="ECO:0000256" key="4">
    <source>
        <dbReference type="SAM" id="MobiDB-lite"/>
    </source>
</evidence>
<proteinExistence type="predicted"/>
<dbReference type="PANTHER" id="PTHR24188:SF29">
    <property type="entry name" value="GH09064P"/>
    <property type="match status" value="1"/>
</dbReference>
<evidence type="ECO:0000256" key="1">
    <source>
        <dbReference type="ARBA" id="ARBA00022737"/>
    </source>
</evidence>
<dbReference type="Pfam" id="PF12796">
    <property type="entry name" value="Ank_2"/>
    <property type="match status" value="2"/>
</dbReference>
<dbReference type="InterPro" id="IPR002110">
    <property type="entry name" value="Ankyrin_rpt"/>
</dbReference>
<reference evidence="7" key="2">
    <citation type="submission" date="2020-04" db="EMBL/GenBank/DDBJ databases">
        <authorList>
            <consortium name="NCBI Genome Project"/>
        </authorList>
    </citation>
    <scope>NUCLEOTIDE SEQUENCE</scope>
    <source>
        <strain evidence="7">CBS 781.70</strain>
    </source>
</reference>
<dbReference type="RefSeq" id="XP_033532365.1">
    <property type="nucleotide sequence ID" value="XM_033678185.1"/>
</dbReference>
<evidence type="ECO:0000313" key="5">
    <source>
        <dbReference type="EMBL" id="KAF1810734.1"/>
    </source>
</evidence>
<dbReference type="InterPro" id="IPR036770">
    <property type="entry name" value="Ankyrin_rpt-contain_sf"/>
</dbReference>
<sequence length="282" mass="31059">MINVCTRLRRAIVRNDLRLVQRIVRSNPNVLQNPDYGDKSNTSLHLACKQGFIEIAEFLVEAGHDDETISYNGDGNTPLMTAAEAGHVDIAQMLIETFPRCVPWANSKQQDALMLACKSGALPLLPILLAADHPADLAQADADGNTALHHASAAGELKAIRLLLQHGASPLAQNRNRWTPIQYSATAAAELYFKNLVAEFEKRRVEGMKEAREWERERDRQRMGGVRLVTSEEAGVVPSTGHWDWSPVEARRAMTPTTGRSEPFVFPSPPPAGPRARARSGD</sequence>
<feature type="repeat" description="ANK" evidence="3">
    <location>
        <begin position="143"/>
        <end position="175"/>
    </location>
</feature>
<dbReference type="PRINTS" id="PR01415">
    <property type="entry name" value="ANKYRIN"/>
</dbReference>
<feature type="region of interest" description="Disordered" evidence="4">
    <location>
        <begin position="239"/>
        <end position="282"/>
    </location>
</feature>
<feature type="repeat" description="ANK" evidence="3">
    <location>
        <begin position="39"/>
        <end position="71"/>
    </location>
</feature>